<feature type="transmembrane region" description="Helical" evidence="1">
    <location>
        <begin position="29"/>
        <end position="49"/>
    </location>
</feature>
<evidence type="ECO:0000313" key="2">
    <source>
        <dbReference type="EMBL" id="BAN89918.1"/>
    </source>
</evidence>
<keyword evidence="1" id="KW-0812">Transmembrane</keyword>
<reference evidence="2 3" key="1">
    <citation type="journal article" date="2013" name="Appl. Environ. Microbiol.">
        <title>Variation of the Virus-Related Elements within Syntenic Genomes of the Hyperthermophilic Archaeon Aeropyrum.</title>
        <authorList>
            <person name="Daifuku T."/>
            <person name="Yoshida T."/>
            <person name="Kitamura T."/>
            <person name="Kawaichi S."/>
            <person name="Inoue T."/>
            <person name="Nomura K."/>
            <person name="Yoshida Y."/>
            <person name="Kuno S."/>
            <person name="Sako Y."/>
        </authorList>
    </citation>
    <scope>NUCLEOTIDE SEQUENCE [LARGE SCALE GENOMIC DNA]</scope>
    <source>
        <strain evidence="2 3">SY1</strain>
    </source>
</reference>
<gene>
    <name evidence="2" type="ORF">ACAM_0449</name>
</gene>
<dbReference type="STRING" id="1198449.ACAM_0449"/>
<keyword evidence="3" id="KW-1185">Reference proteome</keyword>
<evidence type="ECO:0000313" key="3">
    <source>
        <dbReference type="Proteomes" id="UP000016887"/>
    </source>
</evidence>
<feature type="transmembrane region" description="Helical" evidence="1">
    <location>
        <begin position="55"/>
        <end position="83"/>
    </location>
</feature>
<sequence length="115" mass="12800">MVYLGRLWITFFGASGLGLLRLTWYNTPILYVLGTALAFFLLDLRDLSLSPDLEFYIFIVELALLLPPSMLVWGFLSLVSWFLDRKLGPLALLVPVLAGGIVVVVNAFLLSMLPP</sequence>
<keyword evidence="1" id="KW-0472">Membrane</keyword>
<dbReference type="Proteomes" id="UP000016887">
    <property type="component" value="Chromosome"/>
</dbReference>
<dbReference type="KEGG" id="acj:ACAM_0449"/>
<organism evidence="2 3">
    <name type="scientific">Aeropyrum camini SY1 = JCM 12091</name>
    <dbReference type="NCBI Taxonomy" id="1198449"/>
    <lineage>
        <taxon>Archaea</taxon>
        <taxon>Thermoproteota</taxon>
        <taxon>Thermoprotei</taxon>
        <taxon>Desulfurococcales</taxon>
        <taxon>Desulfurococcaceae</taxon>
        <taxon>Aeropyrum</taxon>
    </lineage>
</organism>
<name>U3TD69_9CREN</name>
<keyword evidence="1" id="KW-1133">Transmembrane helix</keyword>
<dbReference type="EMBL" id="AP012489">
    <property type="protein sequence ID" value="BAN89918.1"/>
    <property type="molecule type" value="Genomic_DNA"/>
</dbReference>
<accession>U3TD69</accession>
<proteinExistence type="predicted"/>
<protein>
    <submittedName>
        <fullName evidence="2">Uncharacterized protein</fullName>
    </submittedName>
</protein>
<dbReference type="AlphaFoldDB" id="U3TD69"/>
<feature type="transmembrane region" description="Helical" evidence="1">
    <location>
        <begin position="90"/>
        <end position="113"/>
    </location>
</feature>
<evidence type="ECO:0000256" key="1">
    <source>
        <dbReference type="SAM" id="Phobius"/>
    </source>
</evidence>
<dbReference type="eggNOG" id="arCOG14982">
    <property type="taxonomic scope" value="Archaea"/>
</dbReference>